<protein>
    <submittedName>
        <fullName evidence="1">Uncharacterized protein</fullName>
    </submittedName>
</protein>
<proteinExistence type="predicted"/>
<evidence type="ECO:0000313" key="1">
    <source>
        <dbReference type="EMBL" id="RCN29943.1"/>
    </source>
</evidence>
<organism evidence="1 2">
    <name type="scientific">Ancylostoma caninum</name>
    <name type="common">Dog hookworm</name>
    <dbReference type="NCBI Taxonomy" id="29170"/>
    <lineage>
        <taxon>Eukaryota</taxon>
        <taxon>Metazoa</taxon>
        <taxon>Ecdysozoa</taxon>
        <taxon>Nematoda</taxon>
        <taxon>Chromadorea</taxon>
        <taxon>Rhabditida</taxon>
        <taxon>Rhabditina</taxon>
        <taxon>Rhabditomorpha</taxon>
        <taxon>Strongyloidea</taxon>
        <taxon>Ancylostomatidae</taxon>
        <taxon>Ancylostomatinae</taxon>
        <taxon>Ancylostoma</taxon>
    </lineage>
</organism>
<evidence type="ECO:0000313" key="2">
    <source>
        <dbReference type="Proteomes" id="UP000252519"/>
    </source>
</evidence>
<dbReference type="InterPro" id="IPR035940">
    <property type="entry name" value="CAP_sf"/>
</dbReference>
<gene>
    <name evidence="1" type="ORF">ANCCAN_24287</name>
</gene>
<comment type="caution">
    <text evidence="1">The sequence shown here is derived from an EMBL/GenBank/DDBJ whole genome shotgun (WGS) entry which is preliminary data.</text>
</comment>
<sequence>MTNFVNMASGRNTKIGCAAKMSGNRADVYCLYDLFAYAGRKPYLRSRKWMQDRQRLHNIQKLHLHTIRTMPWRSRTWL</sequence>
<accession>A0A368FCV0</accession>
<dbReference type="SUPFAM" id="SSF55797">
    <property type="entry name" value="PR-1-like"/>
    <property type="match status" value="1"/>
</dbReference>
<dbReference type="Proteomes" id="UP000252519">
    <property type="component" value="Unassembled WGS sequence"/>
</dbReference>
<dbReference type="EMBL" id="JOJR01001723">
    <property type="protein sequence ID" value="RCN29943.1"/>
    <property type="molecule type" value="Genomic_DNA"/>
</dbReference>
<keyword evidence="2" id="KW-1185">Reference proteome</keyword>
<dbReference type="AlphaFoldDB" id="A0A368FCV0"/>
<name>A0A368FCV0_ANCCA</name>
<reference evidence="1 2" key="1">
    <citation type="submission" date="2014-10" db="EMBL/GenBank/DDBJ databases">
        <title>Draft genome of the hookworm Ancylostoma caninum.</title>
        <authorList>
            <person name="Mitreva M."/>
        </authorList>
    </citation>
    <scope>NUCLEOTIDE SEQUENCE [LARGE SCALE GENOMIC DNA]</scope>
    <source>
        <strain evidence="1 2">Baltimore</strain>
    </source>
</reference>